<feature type="non-terminal residue" evidence="2">
    <location>
        <position position="765"/>
    </location>
</feature>
<feature type="region of interest" description="Disordered" evidence="1">
    <location>
        <begin position="68"/>
        <end position="138"/>
    </location>
</feature>
<feature type="compositionally biased region" description="Basic and acidic residues" evidence="1">
    <location>
        <begin position="170"/>
        <end position="179"/>
    </location>
</feature>
<feature type="compositionally biased region" description="Basic and acidic residues" evidence="1">
    <location>
        <begin position="681"/>
        <end position="693"/>
    </location>
</feature>
<comment type="caution">
    <text evidence="2">The sequence shown here is derived from an EMBL/GenBank/DDBJ whole genome shotgun (WGS) entry which is preliminary data.</text>
</comment>
<dbReference type="AlphaFoldDB" id="A0AA36DGA4"/>
<evidence type="ECO:0000256" key="1">
    <source>
        <dbReference type="SAM" id="MobiDB-lite"/>
    </source>
</evidence>
<feature type="compositionally biased region" description="Polar residues" evidence="1">
    <location>
        <begin position="546"/>
        <end position="566"/>
    </location>
</feature>
<sequence length="765" mass="81523">MEGPIEGLLLGGEVEQRHLDETEPEKTVQFEYIPDEQVREAAIKSCQPEPDDSPPATEYTTACEDAAITEVQRSEIRNGSQSDTDVDKEKRDGGGGQPAAEPCPPAVKNTDTSTLAAQPAASHNTKSEEKTASTTIVKEAASERVASINNNQDPAWNDLYKSFYDEDDRKDESKMEQGEKTGASSANSVITGDELKEDGGGQPAAEPCPPAVKHTDTSTLRTQPATAIRNPKPDEKTASTTVIKPASEIVSNTSNEDAAITEVQRSEIRNGSQSDTDVDKEKRDGGGGQPAAEPCPPAVKNTDTSTLAAQPAAAIHIAKSEEKTASTTIVKEAASESVASINNNKDPAWNDLYKSFYDEDDRKDESKMEQGEKTGASSANSVITGDELKEDGGGQPAAEPCPPAVKHTDTSTLRTQPATAIRNPKPDEKTASTTVIKPASEIVSNISNEDPAWNDLYKSFYDEDDRKDESKMEQGEKTGASSANSVITGDELKEDGGGQPAAEPCPPAVKHTDTSTLRTQPATAIRNPKPDEKTASTTVIKPASEIVSNISNETPTSSPKSVLSSTLGGGNQGKQMKKKKNGSPRSSKDCSSSKSTAKQRSSNSSSAKSTPARSQKSAKSSTSGTSRRSSMRGSSSTSTKKTPKRSSDERAKPNNKNELGTPSISSATSTCKEASYAEPPGDDKDTEGQDQEGRCVACKPGAKAKPVSLRYSVPACVDHNKRFGQLAAMVEEDDRCPAYCTDRKPCYACRYDNFVELGFKMPEDE</sequence>
<feature type="compositionally biased region" description="Polar residues" evidence="1">
    <location>
        <begin position="654"/>
        <end position="672"/>
    </location>
</feature>
<dbReference type="Proteomes" id="UP001177023">
    <property type="component" value="Unassembled WGS sequence"/>
</dbReference>
<feature type="region of interest" description="Disordered" evidence="1">
    <location>
        <begin position="167"/>
        <end position="307"/>
    </location>
</feature>
<evidence type="ECO:0000313" key="3">
    <source>
        <dbReference type="Proteomes" id="UP001177023"/>
    </source>
</evidence>
<feature type="region of interest" description="Disordered" evidence="1">
    <location>
        <begin position="1"/>
        <end position="28"/>
    </location>
</feature>
<name>A0AA36DGA4_9BILA</name>
<feature type="compositionally biased region" description="Basic and acidic residues" evidence="1">
    <location>
        <begin position="363"/>
        <end position="372"/>
    </location>
</feature>
<feature type="compositionally biased region" description="Basic and acidic residues" evidence="1">
    <location>
        <begin position="14"/>
        <end position="28"/>
    </location>
</feature>
<feature type="region of interest" description="Disordered" evidence="1">
    <location>
        <begin position="359"/>
        <end position="693"/>
    </location>
</feature>
<feature type="compositionally biased region" description="Basic and acidic residues" evidence="1">
    <location>
        <begin position="467"/>
        <end position="476"/>
    </location>
</feature>
<feature type="compositionally biased region" description="Polar residues" evidence="1">
    <location>
        <begin position="109"/>
        <end position="124"/>
    </location>
</feature>
<reference evidence="2" key="1">
    <citation type="submission" date="2023-06" db="EMBL/GenBank/DDBJ databases">
        <authorList>
            <person name="Delattre M."/>
        </authorList>
    </citation>
    <scope>NUCLEOTIDE SEQUENCE</scope>
    <source>
        <strain evidence="2">AF72</strain>
    </source>
</reference>
<protein>
    <submittedName>
        <fullName evidence="2">Uncharacterized protein</fullName>
    </submittedName>
</protein>
<feature type="compositionally biased region" description="Low complexity" evidence="1">
    <location>
        <begin position="583"/>
        <end position="640"/>
    </location>
</feature>
<dbReference type="EMBL" id="CATQJA010002707">
    <property type="protein sequence ID" value="CAJ0586197.1"/>
    <property type="molecule type" value="Genomic_DNA"/>
</dbReference>
<organism evidence="2 3">
    <name type="scientific">Mesorhabditis spiculigera</name>
    <dbReference type="NCBI Taxonomy" id="96644"/>
    <lineage>
        <taxon>Eukaryota</taxon>
        <taxon>Metazoa</taxon>
        <taxon>Ecdysozoa</taxon>
        <taxon>Nematoda</taxon>
        <taxon>Chromadorea</taxon>
        <taxon>Rhabditida</taxon>
        <taxon>Rhabditina</taxon>
        <taxon>Rhabditomorpha</taxon>
        <taxon>Rhabditoidea</taxon>
        <taxon>Rhabditidae</taxon>
        <taxon>Mesorhabditinae</taxon>
        <taxon>Mesorhabditis</taxon>
    </lineage>
</organism>
<accession>A0AA36DGA4</accession>
<evidence type="ECO:0000313" key="2">
    <source>
        <dbReference type="EMBL" id="CAJ0586197.1"/>
    </source>
</evidence>
<feature type="compositionally biased region" description="Low complexity" evidence="1">
    <location>
        <begin position="1"/>
        <end position="13"/>
    </location>
</feature>
<proteinExistence type="predicted"/>
<keyword evidence="3" id="KW-1185">Reference proteome</keyword>
<gene>
    <name evidence="2" type="ORF">MSPICULIGERA_LOCUS24204</name>
</gene>